<evidence type="ECO:0008006" key="5">
    <source>
        <dbReference type="Google" id="ProtNLM"/>
    </source>
</evidence>
<dbReference type="EMBL" id="MWQN01000001">
    <property type="protein sequence ID" value="OPC82787.1"/>
    <property type="molecule type" value="Genomic_DNA"/>
</dbReference>
<protein>
    <recommendedName>
        <fullName evidence="5">DUF1449 domain-containing protein</fullName>
    </recommendedName>
</protein>
<reference evidence="3 4" key="1">
    <citation type="submission" date="2017-03" db="EMBL/GenBank/DDBJ databases">
        <title>Draft genome sequence of Streptomyces scabrisporus NF3, endophyte isolated from Amphipterygium adstringens.</title>
        <authorList>
            <person name="Vazquez M."/>
            <person name="Ceapa C.D."/>
            <person name="Rodriguez Luna D."/>
            <person name="Sanchez Esquivel S."/>
        </authorList>
    </citation>
    <scope>NUCLEOTIDE SEQUENCE [LARGE SCALE GENOMIC DNA]</scope>
    <source>
        <strain evidence="3 4">NF3</strain>
    </source>
</reference>
<proteinExistence type="predicted"/>
<evidence type="ECO:0000313" key="4">
    <source>
        <dbReference type="Proteomes" id="UP000190037"/>
    </source>
</evidence>
<name>A0A1T3P109_9ACTN</name>
<feature type="region of interest" description="Disordered" evidence="1">
    <location>
        <begin position="46"/>
        <end position="69"/>
    </location>
</feature>
<keyword evidence="2" id="KW-1133">Transmembrane helix</keyword>
<organism evidence="3 4">
    <name type="scientific">Embleya scabrispora</name>
    <dbReference type="NCBI Taxonomy" id="159449"/>
    <lineage>
        <taxon>Bacteria</taxon>
        <taxon>Bacillati</taxon>
        <taxon>Actinomycetota</taxon>
        <taxon>Actinomycetes</taxon>
        <taxon>Kitasatosporales</taxon>
        <taxon>Streptomycetaceae</taxon>
        <taxon>Embleya</taxon>
    </lineage>
</organism>
<feature type="transmembrane region" description="Helical" evidence="2">
    <location>
        <begin position="100"/>
        <end position="118"/>
    </location>
</feature>
<feature type="transmembrane region" description="Helical" evidence="2">
    <location>
        <begin position="71"/>
        <end position="93"/>
    </location>
</feature>
<dbReference type="Proteomes" id="UP000190037">
    <property type="component" value="Unassembled WGS sequence"/>
</dbReference>
<keyword evidence="4" id="KW-1185">Reference proteome</keyword>
<dbReference type="OrthoDB" id="3388214at2"/>
<keyword evidence="2" id="KW-0472">Membrane</keyword>
<comment type="caution">
    <text evidence="3">The sequence shown here is derived from an EMBL/GenBank/DDBJ whole genome shotgun (WGS) entry which is preliminary data.</text>
</comment>
<keyword evidence="2" id="KW-0812">Transmembrane</keyword>
<dbReference type="AlphaFoldDB" id="A0A1T3P109"/>
<gene>
    <name evidence="3" type="ORF">B4N89_19210</name>
</gene>
<dbReference type="STRING" id="159449.B4N89_19210"/>
<evidence type="ECO:0000256" key="1">
    <source>
        <dbReference type="SAM" id="MobiDB-lite"/>
    </source>
</evidence>
<dbReference type="RefSeq" id="WP_078977073.1">
    <property type="nucleotide sequence ID" value="NZ_MWQN01000001.1"/>
</dbReference>
<feature type="compositionally biased region" description="Basic and acidic residues" evidence="1">
    <location>
        <begin position="54"/>
        <end position="67"/>
    </location>
</feature>
<evidence type="ECO:0000256" key="2">
    <source>
        <dbReference type="SAM" id="Phobius"/>
    </source>
</evidence>
<accession>A0A1T3P109</accession>
<sequence>MGDFVRAALAFPAVLFSFALVVVAAYWLLVLIGGVAVGHGGSGGGHHGGHWAHGGHDGHGGHGDHGPGDTAGVPVTVTISIAIAVTWFCCLVGTALTERWWLRAAALPAALGAGWVAARLARALGRRFLKAERPSLRADFVGRTCLIRTGRVGHDFGQAEVRAEDGSTALLQVRTDESGLVSGSTALIFDYDVAGEFFRVTRFDSALDPDRVTG</sequence>
<evidence type="ECO:0000313" key="3">
    <source>
        <dbReference type="EMBL" id="OPC82787.1"/>
    </source>
</evidence>
<feature type="transmembrane region" description="Helical" evidence="2">
    <location>
        <begin position="7"/>
        <end position="29"/>
    </location>
</feature>